<evidence type="ECO:0000256" key="1">
    <source>
        <dbReference type="ARBA" id="ARBA00006484"/>
    </source>
</evidence>
<name>A0AA86M943_9BURK</name>
<dbReference type="PANTHER" id="PTHR44196:SF1">
    <property type="entry name" value="DEHYDROGENASE_REDUCTASE SDR FAMILY MEMBER 7B"/>
    <property type="match status" value="1"/>
</dbReference>
<dbReference type="KEGG" id="lto:RGQ30_27100"/>
<dbReference type="Pfam" id="PF00106">
    <property type="entry name" value="adh_short"/>
    <property type="match status" value="1"/>
</dbReference>
<dbReference type="GO" id="GO:0016020">
    <property type="term" value="C:membrane"/>
    <property type="evidence" value="ECO:0007669"/>
    <property type="project" value="TreeGrafter"/>
</dbReference>
<evidence type="ECO:0000256" key="2">
    <source>
        <dbReference type="ARBA" id="ARBA00023002"/>
    </source>
</evidence>
<dbReference type="RefSeq" id="WP_130557687.1">
    <property type="nucleotide sequence ID" value="NZ_AP028947.1"/>
</dbReference>
<dbReference type="NCBIfam" id="NF004825">
    <property type="entry name" value="PRK06181.1"/>
    <property type="match status" value="1"/>
</dbReference>
<proteinExistence type="inferred from homology"/>
<dbReference type="Proteomes" id="UP001329151">
    <property type="component" value="Chromosome"/>
</dbReference>
<dbReference type="PRINTS" id="PR00081">
    <property type="entry name" value="GDHRDH"/>
</dbReference>
<comment type="similarity">
    <text evidence="1 3">Belongs to the short-chain dehydrogenases/reductases (SDR) family.</text>
</comment>
<dbReference type="SMART" id="SM00822">
    <property type="entry name" value="PKS_KR"/>
    <property type="match status" value="1"/>
</dbReference>
<dbReference type="PANTHER" id="PTHR44196">
    <property type="entry name" value="DEHYDROGENASE/REDUCTASE SDR FAMILY MEMBER 7B"/>
    <property type="match status" value="1"/>
</dbReference>
<evidence type="ECO:0000313" key="5">
    <source>
        <dbReference type="EMBL" id="BET27209.1"/>
    </source>
</evidence>
<dbReference type="SUPFAM" id="SSF51735">
    <property type="entry name" value="NAD(P)-binding Rossmann-fold domains"/>
    <property type="match status" value="1"/>
</dbReference>
<protein>
    <submittedName>
        <fullName evidence="5">SDR family oxidoreductase</fullName>
    </submittedName>
</protein>
<dbReference type="EMBL" id="AP028947">
    <property type="protein sequence ID" value="BET27209.1"/>
    <property type="molecule type" value="Genomic_DNA"/>
</dbReference>
<evidence type="ECO:0000256" key="3">
    <source>
        <dbReference type="RuleBase" id="RU000363"/>
    </source>
</evidence>
<dbReference type="InterPro" id="IPR036291">
    <property type="entry name" value="NAD(P)-bd_dom_sf"/>
</dbReference>
<evidence type="ECO:0000313" key="6">
    <source>
        <dbReference type="Proteomes" id="UP001329151"/>
    </source>
</evidence>
<keyword evidence="6" id="KW-1185">Reference proteome</keyword>
<dbReference type="Gene3D" id="3.40.50.720">
    <property type="entry name" value="NAD(P)-binding Rossmann-like Domain"/>
    <property type="match status" value="1"/>
</dbReference>
<dbReference type="GO" id="GO:0016491">
    <property type="term" value="F:oxidoreductase activity"/>
    <property type="evidence" value="ECO:0007669"/>
    <property type="project" value="UniProtKB-KW"/>
</dbReference>
<keyword evidence="2" id="KW-0560">Oxidoreductase</keyword>
<dbReference type="InterPro" id="IPR057326">
    <property type="entry name" value="KR_dom"/>
</dbReference>
<gene>
    <name evidence="5" type="ORF">RGQ30_27100</name>
</gene>
<sequence length="272" mass="29210">MTSIQDKVIVITGSSEGIGAALAIKLAPGNKLVLAARRMDKLQEVAKQVQAAGGQVHCVACDVTEQAQCENLVEESVKVFGGIDMVVNNAGVSMHAWFEDITDLGTFERLFRVNVMSMVWITHKALPYIKKAKGLIVGVSSLAGKTGVPARTTYCTSKFAMSGFMEALRIELMGTGVDVCAIFPGVVDTEIRRNGLNPNGERAGVSGLREKGAMTVEQCVNEIVDAMAERKREWVMTAKGRLGLKLKPFVPAVIDKMAKDALDDEHGGKKSA</sequence>
<dbReference type="AlphaFoldDB" id="A0AA86M943"/>
<reference evidence="5 6" key="1">
    <citation type="submission" date="2023-10" db="EMBL/GenBank/DDBJ databases">
        <title>Complete Genome Sequence of Limnobacter thiooxidans CS-K2T, Isolated from freshwater lake sediments in Bavaria, Germany.</title>
        <authorList>
            <person name="Naruki M."/>
            <person name="Watanabe A."/>
            <person name="Warashina T."/>
            <person name="Morita T."/>
            <person name="Arakawa K."/>
        </authorList>
    </citation>
    <scope>NUCLEOTIDE SEQUENCE [LARGE SCALE GENOMIC DNA]</scope>
    <source>
        <strain evidence="5 6">CS-K2</strain>
    </source>
</reference>
<dbReference type="PROSITE" id="PS00061">
    <property type="entry name" value="ADH_SHORT"/>
    <property type="match status" value="1"/>
</dbReference>
<dbReference type="PRINTS" id="PR00080">
    <property type="entry name" value="SDRFAMILY"/>
</dbReference>
<dbReference type="InterPro" id="IPR002347">
    <property type="entry name" value="SDR_fam"/>
</dbReference>
<feature type="domain" description="Ketoreductase" evidence="4">
    <location>
        <begin position="7"/>
        <end position="189"/>
    </location>
</feature>
<evidence type="ECO:0000259" key="4">
    <source>
        <dbReference type="SMART" id="SM00822"/>
    </source>
</evidence>
<dbReference type="InterPro" id="IPR020904">
    <property type="entry name" value="Sc_DH/Rdtase_CS"/>
</dbReference>
<accession>A0AA86M943</accession>
<organism evidence="5 6">
    <name type="scientific">Limnobacter thiooxidans</name>
    <dbReference type="NCBI Taxonomy" id="131080"/>
    <lineage>
        <taxon>Bacteria</taxon>
        <taxon>Pseudomonadati</taxon>
        <taxon>Pseudomonadota</taxon>
        <taxon>Betaproteobacteria</taxon>
        <taxon>Burkholderiales</taxon>
        <taxon>Burkholderiaceae</taxon>
        <taxon>Limnobacter</taxon>
    </lineage>
</organism>